<reference evidence="1 2" key="1">
    <citation type="submission" date="2013-02" db="EMBL/GenBank/DDBJ databases">
        <title>The Genome Sequence of Acinetobacter guillouiae NIPH 991.</title>
        <authorList>
            <consortium name="The Broad Institute Genome Sequencing Platform"/>
            <consortium name="The Broad Institute Genome Sequencing Center for Infectious Disease"/>
            <person name="Cerqueira G."/>
            <person name="Feldgarden M."/>
            <person name="Courvalin P."/>
            <person name="Perichon B."/>
            <person name="Grillot-Courvalin C."/>
            <person name="Clermont D."/>
            <person name="Rocha E."/>
            <person name="Yoon E.-J."/>
            <person name="Nemec A."/>
            <person name="Walker B."/>
            <person name="Young S.K."/>
            <person name="Zeng Q."/>
            <person name="Gargeya S."/>
            <person name="Fitzgerald M."/>
            <person name="Haas B."/>
            <person name="Abouelleil A."/>
            <person name="Alvarado L."/>
            <person name="Arachchi H.M."/>
            <person name="Berlin A.M."/>
            <person name="Chapman S.B."/>
            <person name="Dewar J."/>
            <person name="Goldberg J."/>
            <person name="Griggs A."/>
            <person name="Gujja S."/>
            <person name="Hansen M."/>
            <person name="Howarth C."/>
            <person name="Imamovic A."/>
            <person name="Larimer J."/>
            <person name="McCowan C."/>
            <person name="Murphy C."/>
            <person name="Neiman D."/>
            <person name="Pearson M."/>
            <person name="Priest M."/>
            <person name="Roberts A."/>
            <person name="Saif S."/>
            <person name="Shea T."/>
            <person name="Sisk P."/>
            <person name="Sykes S."/>
            <person name="Wortman J."/>
            <person name="Nusbaum C."/>
            <person name="Birren B."/>
        </authorList>
    </citation>
    <scope>NUCLEOTIDE SEQUENCE [LARGE SCALE GENOMIC DNA]</scope>
    <source>
        <strain evidence="1 2">NIPH 991</strain>
    </source>
</reference>
<dbReference type="AlphaFoldDB" id="N8YC82"/>
<evidence type="ECO:0000313" key="2">
    <source>
        <dbReference type="Proteomes" id="UP000013148"/>
    </source>
</evidence>
<evidence type="ECO:0000313" key="1">
    <source>
        <dbReference type="EMBL" id="ENV17223.1"/>
    </source>
</evidence>
<protein>
    <submittedName>
        <fullName evidence="1">Uncharacterized protein</fullName>
    </submittedName>
</protein>
<name>N8YC82_ACIGI</name>
<gene>
    <name evidence="1" type="ORF">F964_01921</name>
</gene>
<dbReference type="Proteomes" id="UP000013148">
    <property type="component" value="Unassembled WGS sequence"/>
</dbReference>
<comment type="caution">
    <text evidence="1">The sequence shown here is derived from an EMBL/GenBank/DDBJ whole genome shotgun (WGS) entry which is preliminary data.</text>
</comment>
<dbReference type="EMBL" id="APPJ01000010">
    <property type="protein sequence ID" value="ENV17223.1"/>
    <property type="molecule type" value="Genomic_DNA"/>
</dbReference>
<dbReference type="HOGENOM" id="CLU_3362696_0_0_6"/>
<sequence>MTYSIGIDDLCKSNDALLLKLYQSVFVQGSKRVLD</sequence>
<accession>N8YC82</accession>
<keyword evidence="2" id="KW-1185">Reference proteome</keyword>
<organism evidence="1 2">
    <name type="scientific">Acinetobacter guillouiae NIPH 991</name>
    <dbReference type="NCBI Taxonomy" id="1217656"/>
    <lineage>
        <taxon>Bacteria</taxon>
        <taxon>Pseudomonadati</taxon>
        <taxon>Pseudomonadota</taxon>
        <taxon>Gammaproteobacteria</taxon>
        <taxon>Moraxellales</taxon>
        <taxon>Moraxellaceae</taxon>
        <taxon>Acinetobacter</taxon>
    </lineage>
</organism>
<proteinExistence type="predicted"/>